<dbReference type="OrthoDB" id="2333384at2759"/>
<dbReference type="Ensembl" id="ENSSFOT00015005531.2">
    <property type="protein sequence ID" value="ENSSFOP00015005442.1"/>
    <property type="gene ID" value="ENSSFOG00015003555.2"/>
</dbReference>
<dbReference type="PANTHER" id="PTHR11188">
    <property type="entry name" value="ARRESTIN DOMAIN CONTAINING PROTEIN"/>
    <property type="match status" value="1"/>
</dbReference>
<dbReference type="GO" id="GO:0007399">
    <property type="term" value="P:nervous system development"/>
    <property type="evidence" value="ECO:0007669"/>
    <property type="project" value="UniProtKB-ARBA"/>
</dbReference>
<dbReference type="SUPFAM" id="SSF81296">
    <property type="entry name" value="E set domains"/>
    <property type="match status" value="2"/>
</dbReference>
<dbReference type="InterPro" id="IPR014756">
    <property type="entry name" value="Ig_E-set"/>
</dbReference>
<dbReference type="Pfam" id="PF00339">
    <property type="entry name" value="Arrestin_N"/>
    <property type="match status" value="1"/>
</dbReference>
<evidence type="ECO:0000313" key="5">
    <source>
        <dbReference type="Proteomes" id="UP000694397"/>
    </source>
</evidence>
<dbReference type="GO" id="GO:0015031">
    <property type="term" value="P:protein transport"/>
    <property type="evidence" value="ECO:0007669"/>
    <property type="project" value="TreeGrafter"/>
</dbReference>
<dbReference type="Gene3D" id="2.60.40.640">
    <property type="match status" value="2"/>
</dbReference>
<dbReference type="InterPro" id="IPR011022">
    <property type="entry name" value="Arrestin_C-like"/>
</dbReference>
<dbReference type="Proteomes" id="UP000694397">
    <property type="component" value="Chromosome 3"/>
</dbReference>
<evidence type="ECO:0000256" key="1">
    <source>
        <dbReference type="ARBA" id="ARBA00005298"/>
    </source>
</evidence>
<accession>A0A8C9R4Z2</accession>
<feature type="compositionally biased region" description="Low complexity" evidence="2">
    <location>
        <begin position="317"/>
        <end position="329"/>
    </location>
</feature>
<feature type="region of interest" description="Disordered" evidence="2">
    <location>
        <begin position="368"/>
        <end position="393"/>
    </location>
</feature>
<proteinExistence type="inferred from homology"/>
<dbReference type="PANTHER" id="PTHR11188:SF135">
    <property type="entry name" value="ARRESTIN DOMAIN CONTAINING 3-LIKE-RELATED"/>
    <property type="match status" value="1"/>
</dbReference>
<dbReference type="GeneTree" id="ENSGT00940000164012"/>
<organism evidence="4 5">
    <name type="scientific">Scleropages formosus</name>
    <name type="common">Asian bonytongue</name>
    <name type="synonym">Osteoglossum formosum</name>
    <dbReference type="NCBI Taxonomy" id="113540"/>
    <lineage>
        <taxon>Eukaryota</taxon>
        <taxon>Metazoa</taxon>
        <taxon>Chordata</taxon>
        <taxon>Craniata</taxon>
        <taxon>Vertebrata</taxon>
        <taxon>Euteleostomi</taxon>
        <taxon>Actinopterygii</taxon>
        <taxon>Neopterygii</taxon>
        <taxon>Teleostei</taxon>
        <taxon>Osteoglossocephala</taxon>
        <taxon>Osteoglossomorpha</taxon>
        <taxon>Osteoglossiformes</taxon>
        <taxon>Osteoglossidae</taxon>
        <taxon>Scleropages</taxon>
    </lineage>
</organism>
<evidence type="ECO:0000256" key="2">
    <source>
        <dbReference type="SAM" id="MobiDB-lite"/>
    </source>
</evidence>
<protein>
    <recommendedName>
        <fullName evidence="3">Arrestin C-terminal-like domain-containing protein</fullName>
    </recommendedName>
</protein>
<dbReference type="Pfam" id="PF02752">
    <property type="entry name" value="Arrestin_C"/>
    <property type="match status" value="1"/>
</dbReference>
<keyword evidence="5" id="KW-1185">Reference proteome</keyword>
<feature type="domain" description="Arrestin C-terminal-like" evidence="3">
    <location>
        <begin position="171"/>
        <end position="298"/>
    </location>
</feature>
<dbReference type="GO" id="GO:0005737">
    <property type="term" value="C:cytoplasm"/>
    <property type="evidence" value="ECO:0007669"/>
    <property type="project" value="TreeGrafter"/>
</dbReference>
<reference evidence="4" key="2">
    <citation type="submission" date="2025-08" db="UniProtKB">
        <authorList>
            <consortium name="Ensembl"/>
        </authorList>
    </citation>
    <scope>IDENTIFICATION</scope>
</reference>
<dbReference type="InterPro" id="IPR050357">
    <property type="entry name" value="Arrestin_domain-protein"/>
</dbReference>
<dbReference type="InterPro" id="IPR011021">
    <property type="entry name" value="Arrestin-like_N"/>
</dbReference>
<dbReference type="InterPro" id="IPR014752">
    <property type="entry name" value="Arrestin-like_C"/>
</dbReference>
<reference evidence="4" key="3">
    <citation type="submission" date="2025-09" db="UniProtKB">
        <authorList>
            <consortium name="Ensembl"/>
        </authorList>
    </citation>
    <scope>IDENTIFICATION</scope>
</reference>
<dbReference type="GO" id="GO:0005886">
    <property type="term" value="C:plasma membrane"/>
    <property type="evidence" value="ECO:0007669"/>
    <property type="project" value="TreeGrafter"/>
</dbReference>
<dbReference type="AlphaFoldDB" id="A0A8C9R4Z2"/>
<name>A0A8C9R4Z2_SCLFO</name>
<sequence>MPSPVRFCLLYNVINEQNTFRCGDVLGGKVILQLTKDTKVQELVIKVRGRAKVHWEVQSIGVNDTYSAKDEYFRLDHILLRPSNAEGSVALSAGSHMYPFKFRLPKEDIPSSFKGSHGSIKYTLKVILRRSWRLPIIDDVEIIFQSKAGVSSPRLMTPHYGSVEKKFSVFTSGRVSMNARLDKKAYMPGEAMKITVETDNCSSRELAVKISLEQVQLYFAEGETKTSTTRVAKWMLKPVPTNTQQSLTEMLTIPHDLPLSFFNCSIIRLHYVLKVYMDVPYAADPWIGFPLVIVSEDCARTLATKPDIPTPFGAVGNGSENSDPSSSESCPLDGAPDMLPLHSSSSTPPAFNSFGQCPPLLCNAADPFPPQTCPEESQSDYQECPCTPQIEPKTHPVEGVFEYCSSLTDSEGKEPQ</sequence>
<evidence type="ECO:0000259" key="3">
    <source>
        <dbReference type="SMART" id="SM01017"/>
    </source>
</evidence>
<feature type="region of interest" description="Disordered" evidence="2">
    <location>
        <begin position="309"/>
        <end position="345"/>
    </location>
</feature>
<dbReference type="SMART" id="SM01017">
    <property type="entry name" value="Arrestin_C"/>
    <property type="match status" value="1"/>
</dbReference>
<evidence type="ECO:0000313" key="4">
    <source>
        <dbReference type="Ensembl" id="ENSSFOP00015005442.1"/>
    </source>
</evidence>
<comment type="similarity">
    <text evidence="1">Belongs to the arrestin family.</text>
</comment>
<reference evidence="4 5" key="1">
    <citation type="submission" date="2019-04" db="EMBL/GenBank/DDBJ databases">
        <authorList>
            <consortium name="Wellcome Sanger Institute Data Sharing"/>
        </authorList>
    </citation>
    <scope>NUCLEOTIDE SEQUENCE [LARGE SCALE GENOMIC DNA]</scope>
</reference>